<dbReference type="InterPro" id="IPR006143">
    <property type="entry name" value="RND_pump_MFP"/>
</dbReference>
<evidence type="ECO:0000313" key="6">
    <source>
        <dbReference type="EMBL" id="MDC7225718.1"/>
    </source>
</evidence>
<evidence type="ECO:0000256" key="2">
    <source>
        <dbReference type="SAM" id="SignalP"/>
    </source>
</evidence>
<keyword evidence="2" id="KW-0732">Signal</keyword>
<feature type="chain" id="PRO_5042607844" evidence="2">
    <location>
        <begin position="21"/>
        <end position="313"/>
    </location>
</feature>
<proteinExistence type="inferred from homology"/>
<dbReference type="Gene3D" id="2.40.50.100">
    <property type="match status" value="1"/>
</dbReference>
<reference evidence="6 7" key="1">
    <citation type="submission" date="2022-12" db="EMBL/GenBank/DDBJ databases">
        <title>Metagenome assembled genome from gulf of manar.</title>
        <authorList>
            <person name="Kohli P."/>
            <person name="Pk S."/>
            <person name="Venkata Ramana C."/>
            <person name="Sasikala C."/>
        </authorList>
    </citation>
    <scope>NUCLEOTIDE SEQUENCE [LARGE SCALE GENOMIC DNA]</scope>
    <source>
        <strain evidence="6">JB008</strain>
    </source>
</reference>
<name>A0AAJ1IAI5_9SPIO</name>
<dbReference type="Pfam" id="PF25989">
    <property type="entry name" value="YknX_C"/>
    <property type="match status" value="1"/>
</dbReference>
<dbReference type="Gene3D" id="2.40.30.170">
    <property type="match status" value="1"/>
</dbReference>
<dbReference type="Proteomes" id="UP001221217">
    <property type="component" value="Unassembled WGS sequence"/>
</dbReference>
<gene>
    <name evidence="6" type="ORF">PQJ61_03015</name>
</gene>
<feature type="domain" description="YknX-like C-terminal permuted SH3-like" evidence="5">
    <location>
        <begin position="240"/>
        <end position="305"/>
    </location>
</feature>
<dbReference type="Gene3D" id="2.40.420.20">
    <property type="match status" value="1"/>
</dbReference>
<dbReference type="PROSITE" id="PS51257">
    <property type="entry name" value="PROKAR_LIPOPROTEIN"/>
    <property type="match status" value="1"/>
</dbReference>
<dbReference type="InterPro" id="IPR058625">
    <property type="entry name" value="MdtA-like_BSH"/>
</dbReference>
<dbReference type="SUPFAM" id="SSF111369">
    <property type="entry name" value="HlyD-like secretion proteins"/>
    <property type="match status" value="1"/>
</dbReference>
<dbReference type="CDD" id="cd06850">
    <property type="entry name" value="biotinyl_domain"/>
    <property type="match status" value="1"/>
</dbReference>
<comment type="similarity">
    <text evidence="1">Belongs to the membrane fusion protein (MFP) (TC 8.A.1) family.</text>
</comment>
<comment type="caution">
    <text evidence="6">The sequence shown here is derived from an EMBL/GenBank/DDBJ whole genome shotgun (WGS) entry which is preliminary data.</text>
</comment>
<accession>A0AAJ1IAI5</accession>
<dbReference type="PANTHER" id="PTHR30469">
    <property type="entry name" value="MULTIDRUG RESISTANCE PROTEIN MDTA"/>
    <property type="match status" value="1"/>
</dbReference>
<dbReference type="Pfam" id="PF25954">
    <property type="entry name" value="Beta-barrel_RND_2"/>
    <property type="match status" value="1"/>
</dbReference>
<dbReference type="NCBIfam" id="TIGR01730">
    <property type="entry name" value="RND_mfp"/>
    <property type="match status" value="1"/>
</dbReference>
<organism evidence="6 7">
    <name type="scientific">Candidatus Thalassospirochaeta sargassi</name>
    <dbReference type="NCBI Taxonomy" id="3119039"/>
    <lineage>
        <taxon>Bacteria</taxon>
        <taxon>Pseudomonadati</taxon>
        <taxon>Spirochaetota</taxon>
        <taxon>Spirochaetia</taxon>
        <taxon>Spirochaetales</taxon>
        <taxon>Spirochaetaceae</taxon>
        <taxon>Candidatus Thalassospirochaeta</taxon>
    </lineage>
</organism>
<protein>
    <submittedName>
        <fullName evidence="6">Efflux RND transporter periplasmic adaptor subunit</fullName>
    </submittedName>
</protein>
<dbReference type="EMBL" id="JAQQAL010000009">
    <property type="protein sequence ID" value="MDC7225718.1"/>
    <property type="molecule type" value="Genomic_DNA"/>
</dbReference>
<evidence type="ECO:0000256" key="1">
    <source>
        <dbReference type="ARBA" id="ARBA00009477"/>
    </source>
</evidence>
<dbReference type="InterPro" id="IPR058637">
    <property type="entry name" value="YknX-like_C"/>
</dbReference>
<dbReference type="Pfam" id="PF25917">
    <property type="entry name" value="BSH_RND"/>
    <property type="match status" value="1"/>
</dbReference>
<evidence type="ECO:0000259" key="5">
    <source>
        <dbReference type="Pfam" id="PF25989"/>
    </source>
</evidence>
<dbReference type="InterPro" id="IPR058792">
    <property type="entry name" value="Beta-barrel_RND_2"/>
</dbReference>
<dbReference type="GO" id="GO:1990281">
    <property type="term" value="C:efflux pump complex"/>
    <property type="evidence" value="ECO:0007669"/>
    <property type="project" value="TreeGrafter"/>
</dbReference>
<evidence type="ECO:0000259" key="4">
    <source>
        <dbReference type="Pfam" id="PF25954"/>
    </source>
</evidence>
<evidence type="ECO:0000313" key="7">
    <source>
        <dbReference type="Proteomes" id="UP001221217"/>
    </source>
</evidence>
<dbReference type="AlphaFoldDB" id="A0AAJ1IAI5"/>
<feature type="domain" description="Multidrug resistance protein MdtA-like barrel-sandwich hybrid" evidence="3">
    <location>
        <begin position="79"/>
        <end position="148"/>
    </location>
</feature>
<dbReference type="GO" id="GO:0015562">
    <property type="term" value="F:efflux transmembrane transporter activity"/>
    <property type="evidence" value="ECO:0007669"/>
    <property type="project" value="TreeGrafter"/>
</dbReference>
<feature type="domain" description="CusB-like beta-barrel" evidence="4">
    <location>
        <begin position="161"/>
        <end position="233"/>
    </location>
</feature>
<evidence type="ECO:0000259" key="3">
    <source>
        <dbReference type="Pfam" id="PF25917"/>
    </source>
</evidence>
<sequence>MKRKLIITIITITAAAFMLAGCTPAEGRSAGGFPGRPGAQASNVQEAVEKSFNIKADTVARRDISSKLMLSGDVEASTSVDVYPEAMGKLSAVYIEVGSWVREDQVIAKVDPSKPGMKYAESPVEAPISGTITAVNADPGATVSAQMPLATIGDISKLIITTNVPERYIYMVEKGQSAWISTTAAPGETYEARVTAISPVVNPSSRTLEIELAIIEGSPIKAGMFVGIELRTSTSENSLVISEKAVLSRDEGNYVYRINDERAEKVEVSTGLRDGGFIEITGGLSEGDMIAIEGVSLLSDGAKVRILNNEDAR</sequence>
<feature type="signal peptide" evidence="2">
    <location>
        <begin position="1"/>
        <end position="20"/>
    </location>
</feature>